<sequence>MAWRRRELLARALALAGLLGTLPLRALGAPSVAVRNVTGLYTVEVARVATPRTTDDVVQALAAWPGQVCIGGGRFSMGGQVGLVGGLHLDMRGMAELLWLDVPGRQARVQAGMRWRDLQDHLDPQGLAVKTMQSYANFSIGGAVSVNAHGRYVGHGPVGHSVRALQLVLADGRVAECSAAQNPALFAAAIGGYGAVGVITEVELDLADNVRIERRYTPLALTAYAEHFRDHVLADPAAVLHNADLLPPAFDRPHAVTWRRCGDDKPLTETARLVPRRQSYAKERHMIRLLTEAPGGTALRRSVVHPLLNRPAAVQWLNHEASRDVAELEPHSRAVSTYVLQEYFVPVRHFLGFARAMAAELQRAGAQVLNISIRHSPADRVSALPWAREEVFCFVLYYRQGTSAQAQAAVGVWTRALIELALKHEGRYYLPYQLHAEPRQFNAAYPEAASLRRLKAEVDPQGRFSNEMWRRYLPA</sequence>
<name>A0ACC6C6T0_9BURK</name>
<comment type="caution">
    <text evidence="1">The sequence shown here is derived from an EMBL/GenBank/DDBJ whole genome shotgun (WGS) entry which is preliminary data.</text>
</comment>
<organism evidence="1 2">
    <name type="scientific">Roseateles hydrophilus</name>
    <dbReference type="NCBI Taxonomy" id="2975054"/>
    <lineage>
        <taxon>Bacteria</taxon>
        <taxon>Pseudomonadati</taxon>
        <taxon>Pseudomonadota</taxon>
        <taxon>Betaproteobacteria</taxon>
        <taxon>Burkholderiales</taxon>
        <taxon>Sphaerotilaceae</taxon>
        <taxon>Roseateles</taxon>
    </lineage>
</organism>
<proteinExistence type="predicted"/>
<evidence type="ECO:0000313" key="2">
    <source>
        <dbReference type="Proteomes" id="UP001076464"/>
    </source>
</evidence>
<reference evidence="1" key="1">
    <citation type="submission" date="2022-08" db="EMBL/GenBank/DDBJ databases">
        <title>Genome sequencing of Pelomonas sp. UHG3.</title>
        <authorList>
            <person name="So Y."/>
        </authorList>
    </citation>
    <scope>NUCLEOTIDE SEQUENCE</scope>
    <source>
        <strain evidence="1">UHG3</strain>
    </source>
</reference>
<evidence type="ECO:0000313" key="1">
    <source>
        <dbReference type="EMBL" id="MCY4744111.1"/>
    </source>
</evidence>
<gene>
    <name evidence="1" type="ORF">NYO99_03920</name>
</gene>
<protein>
    <submittedName>
        <fullName evidence="1">FAD-binding oxidoreductase</fullName>
    </submittedName>
</protein>
<dbReference type="EMBL" id="JAPPUY010000001">
    <property type="protein sequence ID" value="MCY4744111.1"/>
    <property type="molecule type" value="Genomic_DNA"/>
</dbReference>
<keyword evidence="2" id="KW-1185">Reference proteome</keyword>
<accession>A0ACC6C6T0</accession>
<dbReference type="Proteomes" id="UP001076464">
    <property type="component" value="Unassembled WGS sequence"/>
</dbReference>